<dbReference type="EMBL" id="BPLR01008448">
    <property type="protein sequence ID" value="GIY24770.1"/>
    <property type="molecule type" value="Genomic_DNA"/>
</dbReference>
<evidence type="ECO:0000256" key="2">
    <source>
        <dbReference type="SAM" id="SignalP"/>
    </source>
</evidence>
<evidence type="ECO:0000313" key="4">
    <source>
        <dbReference type="Proteomes" id="UP001054945"/>
    </source>
</evidence>
<protein>
    <recommendedName>
        <fullName evidence="5">Secreted protein</fullName>
    </recommendedName>
</protein>
<dbReference type="Proteomes" id="UP001054945">
    <property type="component" value="Unassembled WGS sequence"/>
</dbReference>
<name>A0AAV4RWV8_CAEEX</name>
<dbReference type="AlphaFoldDB" id="A0AAV4RWV8"/>
<evidence type="ECO:0008006" key="5">
    <source>
        <dbReference type="Google" id="ProtNLM"/>
    </source>
</evidence>
<proteinExistence type="predicted"/>
<reference evidence="3 4" key="1">
    <citation type="submission" date="2021-06" db="EMBL/GenBank/DDBJ databases">
        <title>Caerostris extrusa draft genome.</title>
        <authorList>
            <person name="Kono N."/>
            <person name="Arakawa K."/>
        </authorList>
    </citation>
    <scope>NUCLEOTIDE SEQUENCE [LARGE SCALE GENOMIC DNA]</scope>
</reference>
<evidence type="ECO:0000256" key="1">
    <source>
        <dbReference type="SAM" id="MobiDB-lite"/>
    </source>
</evidence>
<sequence>MLVCVLIAFLCPTVCQCTIDSDCSVAVLRTRWELEKQNNNRCLRAKRCPCIFGGRVRSGKRGRWRCSHLITPSGFIHSNSSFRDGAGICQCTIDSDCSGASPQTRWELEKQKQPVPVEQSDGHASFGGRVHSAKEEDGDAPT</sequence>
<keyword evidence="4" id="KW-1185">Reference proteome</keyword>
<keyword evidence="2" id="KW-0732">Signal</keyword>
<organism evidence="3 4">
    <name type="scientific">Caerostris extrusa</name>
    <name type="common">Bark spider</name>
    <name type="synonym">Caerostris bankana</name>
    <dbReference type="NCBI Taxonomy" id="172846"/>
    <lineage>
        <taxon>Eukaryota</taxon>
        <taxon>Metazoa</taxon>
        <taxon>Ecdysozoa</taxon>
        <taxon>Arthropoda</taxon>
        <taxon>Chelicerata</taxon>
        <taxon>Arachnida</taxon>
        <taxon>Araneae</taxon>
        <taxon>Araneomorphae</taxon>
        <taxon>Entelegynae</taxon>
        <taxon>Araneoidea</taxon>
        <taxon>Araneidae</taxon>
        <taxon>Caerostris</taxon>
    </lineage>
</organism>
<feature type="region of interest" description="Disordered" evidence="1">
    <location>
        <begin position="108"/>
        <end position="142"/>
    </location>
</feature>
<comment type="caution">
    <text evidence="3">The sequence shown here is derived from an EMBL/GenBank/DDBJ whole genome shotgun (WGS) entry which is preliminary data.</text>
</comment>
<gene>
    <name evidence="3" type="ORF">CEXT_496831</name>
</gene>
<feature type="signal peptide" evidence="2">
    <location>
        <begin position="1"/>
        <end position="17"/>
    </location>
</feature>
<feature type="chain" id="PRO_5043539931" description="Secreted protein" evidence="2">
    <location>
        <begin position="18"/>
        <end position="142"/>
    </location>
</feature>
<accession>A0AAV4RWV8</accession>
<evidence type="ECO:0000313" key="3">
    <source>
        <dbReference type="EMBL" id="GIY24770.1"/>
    </source>
</evidence>